<keyword evidence="4 5" id="KW-0472">Membrane</keyword>
<feature type="domain" description="Lipopolysaccharide assembly protein A" evidence="6">
    <location>
        <begin position="21"/>
        <end position="78"/>
    </location>
</feature>
<evidence type="ECO:0000256" key="2">
    <source>
        <dbReference type="ARBA" id="ARBA00022692"/>
    </source>
</evidence>
<comment type="caution">
    <text evidence="7">The sequence shown here is derived from an EMBL/GenBank/DDBJ whole genome shotgun (WGS) entry which is preliminary data.</text>
</comment>
<proteinExistence type="predicted"/>
<keyword evidence="3 5" id="KW-1133">Transmembrane helix</keyword>
<reference evidence="7 8" key="1">
    <citation type="journal article" date="2016" name="Nat. Commun.">
        <title>Thousands of microbial genomes shed light on interconnected biogeochemical processes in an aquifer system.</title>
        <authorList>
            <person name="Anantharaman K."/>
            <person name="Brown C.T."/>
            <person name="Hug L.A."/>
            <person name="Sharon I."/>
            <person name="Castelle C.J."/>
            <person name="Probst A.J."/>
            <person name="Thomas B.C."/>
            <person name="Singh A."/>
            <person name="Wilkins M.J."/>
            <person name="Karaoz U."/>
            <person name="Brodie E.L."/>
            <person name="Williams K.H."/>
            <person name="Hubbard S.S."/>
            <person name="Banfield J.F."/>
        </authorList>
    </citation>
    <scope>NUCLEOTIDE SEQUENCE [LARGE SCALE GENOMIC DNA]</scope>
</reference>
<feature type="transmembrane region" description="Helical" evidence="5">
    <location>
        <begin position="35"/>
        <end position="59"/>
    </location>
</feature>
<keyword evidence="1" id="KW-1003">Cell membrane</keyword>
<evidence type="ECO:0000313" key="7">
    <source>
        <dbReference type="EMBL" id="OGG76858.1"/>
    </source>
</evidence>
<evidence type="ECO:0000256" key="4">
    <source>
        <dbReference type="ARBA" id="ARBA00023136"/>
    </source>
</evidence>
<dbReference type="EMBL" id="MFMC01000036">
    <property type="protein sequence ID" value="OGG76858.1"/>
    <property type="molecule type" value="Genomic_DNA"/>
</dbReference>
<sequence>MVSILLLGIFIGGMTVIFALENTAPVTVSFLSDQVTAPLAAIVLGSVLSGVVITLLAMLPRFIREALDAYALRREQKREATVQYETSVAEQKVVAQ</sequence>
<protein>
    <recommendedName>
        <fullName evidence="6">Lipopolysaccharide assembly protein A domain-containing protein</fullName>
    </recommendedName>
</protein>
<gene>
    <name evidence="7" type="ORF">A3B35_02075</name>
</gene>
<evidence type="ECO:0000256" key="1">
    <source>
        <dbReference type="ARBA" id="ARBA00022475"/>
    </source>
</evidence>
<dbReference type="AlphaFoldDB" id="A0A1F6ETA3"/>
<dbReference type="Proteomes" id="UP000177215">
    <property type="component" value="Unassembled WGS sequence"/>
</dbReference>
<accession>A0A1F6ETA3</accession>
<dbReference type="InterPro" id="IPR010445">
    <property type="entry name" value="LapA_dom"/>
</dbReference>
<name>A0A1F6ETA3_9BACT</name>
<evidence type="ECO:0000259" key="6">
    <source>
        <dbReference type="Pfam" id="PF06305"/>
    </source>
</evidence>
<evidence type="ECO:0000313" key="8">
    <source>
        <dbReference type="Proteomes" id="UP000177215"/>
    </source>
</evidence>
<dbReference type="Pfam" id="PF06305">
    <property type="entry name" value="LapA_dom"/>
    <property type="match status" value="1"/>
</dbReference>
<dbReference type="GO" id="GO:0005886">
    <property type="term" value="C:plasma membrane"/>
    <property type="evidence" value="ECO:0007669"/>
    <property type="project" value="InterPro"/>
</dbReference>
<keyword evidence="2 5" id="KW-0812">Transmembrane</keyword>
<evidence type="ECO:0000256" key="5">
    <source>
        <dbReference type="SAM" id="Phobius"/>
    </source>
</evidence>
<organism evidence="7 8">
    <name type="scientific">Candidatus Kaiserbacteria bacterium RIFCSPLOWO2_01_FULL_54_24</name>
    <dbReference type="NCBI Taxonomy" id="1798515"/>
    <lineage>
        <taxon>Bacteria</taxon>
        <taxon>Candidatus Kaiseribacteriota</taxon>
    </lineage>
</organism>
<evidence type="ECO:0000256" key="3">
    <source>
        <dbReference type="ARBA" id="ARBA00022989"/>
    </source>
</evidence>